<name>A0A7Y9YDY3_9ACTN</name>
<keyword evidence="3 5" id="KW-0408">Iron</keyword>
<dbReference type="GO" id="GO:0006788">
    <property type="term" value="P:heme oxidation"/>
    <property type="evidence" value="ECO:0007669"/>
    <property type="project" value="InterPro"/>
</dbReference>
<dbReference type="EC" id="1.14.14.18" evidence="6"/>
<evidence type="ECO:0000313" key="6">
    <source>
        <dbReference type="EMBL" id="NYI09212.1"/>
    </source>
</evidence>
<accession>A0A7Y9YDY3</accession>
<dbReference type="GO" id="GO:0020037">
    <property type="term" value="F:heme binding"/>
    <property type="evidence" value="ECO:0007669"/>
    <property type="project" value="TreeGrafter"/>
</dbReference>
<reference evidence="6 7" key="1">
    <citation type="submission" date="2020-07" db="EMBL/GenBank/DDBJ databases">
        <title>Sequencing the genomes of 1000 actinobacteria strains.</title>
        <authorList>
            <person name="Klenk H.-P."/>
        </authorList>
    </citation>
    <scope>NUCLEOTIDE SEQUENCE [LARGE SCALE GENOMIC DNA]</scope>
    <source>
        <strain evidence="6 7">DSM 18248</strain>
    </source>
</reference>
<keyword evidence="1 4" id="KW-0349">Heme</keyword>
<dbReference type="GO" id="GO:0046872">
    <property type="term" value="F:metal ion binding"/>
    <property type="evidence" value="ECO:0007669"/>
    <property type="project" value="UniProtKB-KW"/>
</dbReference>
<keyword evidence="7" id="KW-1185">Reference proteome</keyword>
<dbReference type="PANTHER" id="PTHR10720">
    <property type="entry name" value="HEME OXYGENASE"/>
    <property type="match status" value="1"/>
</dbReference>
<dbReference type="PIRSF" id="PIRSF000343">
    <property type="entry name" value="Haem_Oase"/>
    <property type="match status" value="1"/>
</dbReference>
<dbReference type="SUPFAM" id="SSF48613">
    <property type="entry name" value="Heme oxygenase-like"/>
    <property type="match status" value="1"/>
</dbReference>
<keyword evidence="2 5" id="KW-0479">Metal-binding</keyword>
<dbReference type="Gene3D" id="1.20.910.10">
    <property type="entry name" value="Heme oxygenase-like"/>
    <property type="match status" value="1"/>
</dbReference>
<evidence type="ECO:0000313" key="7">
    <source>
        <dbReference type="Proteomes" id="UP000537326"/>
    </source>
</evidence>
<dbReference type="CDD" id="cd19165">
    <property type="entry name" value="HemeO"/>
    <property type="match status" value="1"/>
</dbReference>
<dbReference type="AlphaFoldDB" id="A0A7Y9YDY3"/>
<feature type="binding site" evidence="4">
    <location>
        <position position="13"/>
    </location>
    <ligand>
        <name>heme b</name>
        <dbReference type="ChEBI" id="CHEBI:60344"/>
    </ligand>
</feature>
<protein>
    <submittedName>
        <fullName evidence="6">Heme oxygenase</fullName>
        <ecNumber evidence="6">1.14.14.18</ecNumber>
    </submittedName>
</protein>
<dbReference type="Pfam" id="PF01126">
    <property type="entry name" value="Heme_oxygenase"/>
    <property type="match status" value="1"/>
</dbReference>
<proteinExistence type="predicted"/>
<comment type="caution">
    <text evidence="6">The sequence shown here is derived from an EMBL/GenBank/DDBJ whole genome shotgun (WGS) entry which is preliminary data.</text>
</comment>
<dbReference type="GO" id="GO:0006979">
    <property type="term" value="P:response to oxidative stress"/>
    <property type="evidence" value="ECO:0007669"/>
    <property type="project" value="TreeGrafter"/>
</dbReference>
<dbReference type="GO" id="GO:0042167">
    <property type="term" value="P:heme catabolic process"/>
    <property type="evidence" value="ECO:0007669"/>
    <property type="project" value="TreeGrafter"/>
</dbReference>
<gene>
    <name evidence="6" type="ORF">BKA05_000727</name>
</gene>
<dbReference type="PANTHER" id="PTHR10720:SF0">
    <property type="entry name" value="HEME OXYGENASE"/>
    <property type="match status" value="1"/>
</dbReference>
<organism evidence="6 7">
    <name type="scientific">Nocardioides marinus</name>
    <dbReference type="NCBI Taxonomy" id="374514"/>
    <lineage>
        <taxon>Bacteria</taxon>
        <taxon>Bacillati</taxon>
        <taxon>Actinomycetota</taxon>
        <taxon>Actinomycetes</taxon>
        <taxon>Propionibacteriales</taxon>
        <taxon>Nocardioidaceae</taxon>
        <taxon>Nocardioides</taxon>
    </lineage>
</organism>
<dbReference type="PRINTS" id="PR00088">
    <property type="entry name" value="HAEMOXYGNASE"/>
</dbReference>
<evidence type="ECO:0000256" key="4">
    <source>
        <dbReference type="PIRSR" id="PIRSR000343-1"/>
    </source>
</evidence>
<dbReference type="EMBL" id="JACBZI010000001">
    <property type="protein sequence ID" value="NYI09212.1"/>
    <property type="molecule type" value="Genomic_DNA"/>
</dbReference>
<dbReference type="RefSeq" id="WP_179530225.1">
    <property type="nucleotide sequence ID" value="NZ_BAAAPP010000012.1"/>
</dbReference>
<evidence type="ECO:0000256" key="5">
    <source>
        <dbReference type="PIRSR" id="PIRSR000343-2"/>
    </source>
</evidence>
<evidence type="ECO:0000256" key="3">
    <source>
        <dbReference type="ARBA" id="ARBA00023004"/>
    </source>
</evidence>
<evidence type="ECO:0000256" key="1">
    <source>
        <dbReference type="ARBA" id="ARBA00022617"/>
    </source>
</evidence>
<feature type="binding site" evidence="4">
    <location>
        <position position="125"/>
    </location>
    <ligand>
        <name>heme b</name>
        <dbReference type="ChEBI" id="CHEBI:60344"/>
    </ligand>
</feature>
<dbReference type="InterPro" id="IPR002051">
    <property type="entry name" value="Haem_Oase"/>
</dbReference>
<keyword evidence="6" id="KW-0560">Oxidoreductase</keyword>
<dbReference type="Proteomes" id="UP000537326">
    <property type="component" value="Unassembled WGS sequence"/>
</dbReference>
<dbReference type="InterPro" id="IPR016084">
    <property type="entry name" value="Haem_Oase-like_multi-hlx"/>
</dbReference>
<feature type="binding site" description="axial binding residue" evidence="5">
    <location>
        <position position="20"/>
    </location>
    <ligand>
        <name>heme b</name>
        <dbReference type="ChEBI" id="CHEBI:60344"/>
    </ligand>
    <ligandPart>
        <name>Fe</name>
        <dbReference type="ChEBI" id="CHEBI:18248"/>
    </ligandPart>
</feature>
<feature type="binding site" evidence="4">
    <location>
        <position position="172"/>
    </location>
    <ligand>
        <name>heme b</name>
        <dbReference type="ChEBI" id="CHEBI:60344"/>
    </ligand>
</feature>
<dbReference type="InterPro" id="IPR016053">
    <property type="entry name" value="Haem_Oase-like"/>
</dbReference>
<evidence type="ECO:0000256" key="2">
    <source>
        <dbReference type="ARBA" id="ARBA00022723"/>
    </source>
</evidence>
<dbReference type="GO" id="GO:0004392">
    <property type="term" value="F:heme oxygenase (decyclizing) activity"/>
    <property type="evidence" value="ECO:0007669"/>
    <property type="project" value="UniProtKB-EC"/>
</dbReference>
<sequence length="216" mass="23665">MTTTLLALSAAMREGSRTEHEAAEGSSFMSELLDGRISPAGYTAYLLRLRTVYAAMETVGRQHLDDPFVAAVHDVDLERLAAIDADLDHWDPTGPRQVDSPAAEAYAARLHASAAWGGLFAAHHYTRYLGDLSGGQAIGRILDRAFDLDGRGIAFYDFAAIGKPKPYKDAYRARLDALGTSPEETDRVVAEVKVAFGLNQALFEELGRDLPRWRRA</sequence>